<organism evidence="2 3">
    <name type="scientific">Brachionus calyciflorus</name>
    <dbReference type="NCBI Taxonomy" id="104777"/>
    <lineage>
        <taxon>Eukaryota</taxon>
        <taxon>Metazoa</taxon>
        <taxon>Spiralia</taxon>
        <taxon>Gnathifera</taxon>
        <taxon>Rotifera</taxon>
        <taxon>Eurotatoria</taxon>
        <taxon>Monogononta</taxon>
        <taxon>Pseudotrocha</taxon>
        <taxon>Ploima</taxon>
        <taxon>Brachionidae</taxon>
        <taxon>Brachionus</taxon>
    </lineage>
</organism>
<protein>
    <submittedName>
        <fullName evidence="2">Uncharacterized protein</fullName>
    </submittedName>
</protein>
<feature type="compositionally biased region" description="Low complexity" evidence="1">
    <location>
        <begin position="129"/>
        <end position="139"/>
    </location>
</feature>
<sequence length="225" mass="26459">MAIKHLKEEISILEKDLKFFKRNLFGCVESVEEFVNEIENRVMDFLKSEFIRADKKCDNVTVKPFVVEKRDYSNAQMRFVNTNRQSYNGFKHSNRNNNLKVRNNFNTSFKSREVSYLNKSDSYSDLSVKSGNFKNSNFKKNNHRSRDSSSASRHENNNRNKRDNNYTRNKLSSYSSERDDLNNVNNESTNSTKNSRISFSNNNKTMSKNKKSINFRLPQNSNPKK</sequence>
<feature type="compositionally biased region" description="Basic and acidic residues" evidence="1">
    <location>
        <begin position="144"/>
        <end position="165"/>
    </location>
</feature>
<dbReference type="AlphaFoldDB" id="A0A814J081"/>
<dbReference type="EMBL" id="CAJNOC010004724">
    <property type="protein sequence ID" value="CAF1031577.1"/>
    <property type="molecule type" value="Genomic_DNA"/>
</dbReference>
<reference evidence="2" key="1">
    <citation type="submission" date="2021-02" db="EMBL/GenBank/DDBJ databases">
        <authorList>
            <person name="Nowell W R."/>
        </authorList>
    </citation>
    <scope>NUCLEOTIDE SEQUENCE</scope>
    <source>
        <strain evidence="2">Ploen Becks lab</strain>
    </source>
</reference>
<comment type="caution">
    <text evidence="2">The sequence shown here is derived from an EMBL/GenBank/DDBJ whole genome shotgun (WGS) entry which is preliminary data.</text>
</comment>
<accession>A0A814J081</accession>
<evidence type="ECO:0000313" key="3">
    <source>
        <dbReference type="Proteomes" id="UP000663879"/>
    </source>
</evidence>
<proteinExistence type="predicted"/>
<gene>
    <name evidence="2" type="ORF">OXX778_LOCUS17892</name>
</gene>
<feature type="region of interest" description="Disordered" evidence="1">
    <location>
        <begin position="128"/>
        <end position="225"/>
    </location>
</feature>
<evidence type="ECO:0000256" key="1">
    <source>
        <dbReference type="SAM" id="MobiDB-lite"/>
    </source>
</evidence>
<feature type="compositionally biased region" description="Polar residues" evidence="1">
    <location>
        <begin position="182"/>
        <end position="197"/>
    </location>
</feature>
<evidence type="ECO:0000313" key="2">
    <source>
        <dbReference type="EMBL" id="CAF1031577.1"/>
    </source>
</evidence>
<dbReference type="Proteomes" id="UP000663879">
    <property type="component" value="Unassembled WGS sequence"/>
</dbReference>
<name>A0A814J081_9BILA</name>
<keyword evidence="3" id="KW-1185">Reference proteome</keyword>